<dbReference type="GO" id="GO:0016281">
    <property type="term" value="C:eukaryotic translation initiation factor 4F complex"/>
    <property type="evidence" value="ECO:0007669"/>
    <property type="project" value="TreeGrafter"/>
</dbReference>
<feature type="compositionally biased region" description="Polar residues" evidence="7">
    <location>
        <begin position="23"/>
        <end position="34"/>
    </location>
</feature>
<proteinExistence type="inferred from homology"/>
<comment type="similarity">
    <text evidence="1 6">Belongs to the eukaryotic initiation factor 4E family.</text>
</comment>
<dbReference type="AlphaFoldDB" id="A0A024VDT1"/>
<evidence type="ECO:0000256" key="6">
    <source>
        <dbReference type="RuleBase" id="RU004374"/>
    </source>
</evidence>
<feature type="region of interest" description="Disordered" evidence="7">
    <location>
        <begin position="23"/>
        <end position="204"/>
    </location>
</feature>
<evidence type="ECO:0000256" key="1">
    <source>
        <dbReference type="ARBA" id="ARBA00009860"/>
    </source>
</evidence>
<keyword evidence="2 6" id="KW-0396">Initiation factor</keyword>
<feature type="compositionally biased region" description="Low complexity" evidence="7">
    <location>
        <begin position="55"/>
        <end position="66"/>
    </location>
</feature>
<dbReference type="PANTHER" id="PTHR11960">
    <property type="entry name" value="EUKARYOTIC TRANSLATION INITIATION FACTOR 4E RELATED"/>
    <property type="match status" value="1"/>
</dbReference>
<reference evidence="8 9" key="2">
    <citation type="submission" date="2013-02" db="EMBL/GenBank/DDBJ databases">
        <title>The Genome Sequence of Plasmodium falciparum Vietnam Oak-Knoll (FVO).</title>
        <authorList>
            <consortium name="The Broad Institute Genome Sequencing Platform"/>
            <consortium name="The Broad Institute Genome Sequencing Center for Infectious Disease"/>
            <person name="Neafsey D."/>
            <person name="Cheeseman I."/>
            <person name="Volkman S."/>
            <person name="Adams J."/>
            <person name="Walker B."/>
            <person name="Young S.K."/>
            <person name="Zeng Q."/>
            <person name="Gargeya S."/>
            <person name="Fitzgerald M."/>
            <person name="Haas B."/>
            <person name="Abouelleil A."/>
            <person name="Alvarado L."/>
            <person name="Arachchi H.M."/>
            <person name="Berlin A.M."/>
            <person name="Chapman S.B."/>
            <person name="Dewar J."/>
            <person name="Goldberg J."/>
            <person name="Griggs A."/>
            <person name="Gujja S."/>
            <person name="Hansen M."/>
            <person name="Howarth C."/>
            <person name="Imamovic A."/>
            <person name="Larimer J."/>
            <person name="McCowan C."/>
            <person name="Murphy C."/>
            <person name="Neiman D."/>
            <person name="Pearson M."/>
            <person name="Priest M."/>
            <person name="Roberts A."/>
            <person name="Saif S."/>
            <person name="Shea T."/>
            <person name="Sisk P."/>
            <person name="Sykes S."/>
            <person name="Wortman J."/>
            <person name="Nusbaum C."/>
            <person name="Birren B."/>
        </authorList>
    </citation>
    <scope>NUCLEOTIDE SEQUENCE [LARGE SCALE GENOMIC DNA]</scope>
    <source>
        <strain evidence="9">Vietnam Oak-Knoll (FVO)</strain>
    </source>
</reference>
<gene>
    <name evidence="8" type="ORF">PFFVO_00105</name>
</gene>
<keyword evidence="3" id="KW-0810">Translation regulation</keyword>
<reference evidence="8 9" key="1">
    <citation type="submission" date="2013-02" db="EMBL/GenBank/DDBJ databases">
        <title>The Genome Annotation of Plasmodium falciparum Vietnam Oak-Knoll (FVO).</title>
        <authorList>
            <consortium name="The Broad Institute Genome Sequencing Platform"/>
            <consortium name="The Broad Institute Genome Sequencing Center for Infectious Disease"/>
            <person name="Neafsey D."/>
            <person name="Hoffman S."/>
            <person name="Volkman S."/>
            <person name="Rosenthal P."/>
            <person name="Walker B."/>
            <person name="Young S.K."/>
            <person name="Zeng Q."/>
            <person name="Gargeya S."/>
            <person name="Fitzgerald M."/>
            <person name="Haas B."/>
            <person name="Abouelleil A."/>
            <person name="Allen A.W."/>
            <person name="Alvarado L."/>
            <person name="Arachchi H.M."/>
            <person name="Berlin A.M."/>
            <person name="Chapman S.B."/>
            <person name="Gainer-Dewar J."/>
            <person name="Goldberg J."/>
            <person name="Griggs A."/>
            <person name="Gujja S."/>
            <person name="Hansen M."/>
            <person name="Howarth C."/>
            <person name="Imamovic A."/>
            <person name="Ireland A."/>
            <person name="Larimer J."/>
            <person name="McCowan C."/>
            <person name="Murphy C."/>
            <person name="Pearson M."/>
            <person name="Poon T.W."/>
            <person name="Priest M."/>
            <person name="Roberts A."/>
            <person name="Saif S."/>
            <person name="Shea T."/>
            <person name="Sisk P."/>
            <person name="Sykes S."/>
            <person name="Wortman J."/>
            <person name="Nusbaum C."/>
            <person name="Birren B."/>
        </authorList>
    </citation>
    <scope>NUCLEOTIDE SEQUENCE [LARGE SCALE GENOMIC DNA]</scope>
    <source>
        <strain evidence="9">Vietnam Oak-Knoll (FVO)</strain>
    </source>
</reference>
<feature type="compositionally biased region" description="Basic and acidic residues" evidence="7">
    <location>
        <begin position="89"/>
        <end position="122"/>
    </location>
</feature>
<accession>A0A024VDT1</accession>
<keyword evidence="5 6" id="KW-0648">Protein biosynthesis</keyword>
<protein>
    <recommendedName>
        <fullName evidence="10">Eukaryotic translation initiation factor 4E</fullName>
    </recommendedName>
</protein>
<evidence type="ECO:0000313" key="8">
    <source>
        <dbReference type="EMBL" id="ETW20981.1"/>
    </source>
</evidence>
<evidence type="ECO:0000256" key="4">
    <source>
        <dbReference type="ARBA" id="ARBA00022884"/>
    </source>
</evidence>
<evidence type="ECO:0000256" key="5">
    <source>
        <dbReference type="ARBA" id="ARBA00022917"/>
    </source>
</evidence>
<sequence length="672" mass="79203">MEGNDKCLNVTLADIEKDTMKNNLSLNSKGNELLNNKKSGYKNNIKKKKKKSIKENNGNEQNKGNGTLTLKNEENDSKVFKTYRNKRNSKNDNMEKHKNDVTKNENDITKNENDEIIKEDKNSNLGKTNGYNIKDIRRKKKDNNKEYIRDHMKKKKDIIMNNKGKKNNSNNNNNDNNDNNDNNNSNNSNNNNNNNNNNNSNEYTKRKNTHKKHLNEHYKNESNKKKVNEKKYNNSVYVNNNIKKNHVNKNKNENYLQNVWLFLFDNEVRKENEQCVGKIISLDTFNTIEKFYKNYKYMKSPSAIKEYYNIYLFKHNFRPLFDEYPNGFICTVKNANHFKNDSVDIIWEKMVLLAIGEEFSLIDLCGLQLCIRDNEMFFKIWMKNYSNYLKNILMKKLKDLLGLPHNTSLVIRNLSNVYNNKKNQQGKGKNEKAKKNYNKNNKGAEFVASKKDSLKMHNYPNIVPPPNYLGNYNVYKYNLDMNLFYLYNNQNMPNPYIYIPVNVPNNQYNNIYPDYMYDSNTSYPIDIINNNLLSNDINVPSNFVNNKMNGSIIVDKKSKIDYGLKNEDYKKKSMNSLNSNDIYEDSKSTTCIKSVYTDDEYEYNNSSNNNNNISYACPGDHDKTFCELRKNPNESSILVIINLKEFYTEVRLAYELYIIYNRRMKKKNNKTN</sequence>
<dbReference type="GO" id="GO:0006417">
    <property type="term" value="P:regulation of translation"/>
    <property type="evidence" value="ECO:0007669"/>
    <property type="project" value="UniProtKB-KW"/>
</dbReference>
<evidence type="ECO:0000256" key="7">
    <source>
        <dbReference type="SAM" id="MobiDB-lite"/>
    </source>
</evidence>
<dbReference type="SUPFAM" id="SSF55418">
    <property type="entry name" value="eIF4e-like"/>
    <property type="match status" value="1"/>
</dbReference>
<dbReference type="Gene3D" id="3.30.760.10">
    <property type="entry name" value="RNA Cap, Translation Initiation Factor Eif4e"/>
    <property type="match status" value="1"/>
</dbReference>
<dbReference type="InterPro" id="IPR001040">
    <property type="entry name" value="TIF_eIF_4E"/>
</dbReference>
<dbReference type="InterPro" id="IPR023398">
    <property type="entry name" value="TIF_eIF4e-like"/>
</dbReference>
<dbReference type="OrthoDB" id="590761at2759"/>
<feature type="compositionally biased region" description="Low complexity" evidence="7">
    <location>
        <begin position="159"/>
        <end position="201"/>
    </location>
</feature>
<dbReference type="Proteomes" id="UP000030690">
    <property type="component" value="Unassembled WGS sequence"/>
</dbReference>
<dbReference type="PANTHER" id="PTHR11960:SF8">
    <property type="entry name" value="EUKARYOTIC TRANSLATION INITIATION FACTOR 4E1-RELATED"/>
    <property type="match status" value="1"/>
</dbReference>
<keyword evidence="4 6" id="KW-0694">RNA-binding</keyword>
<evidence type="ECO:0000313" key="9">
    <source>
        <dbReference type="Proteomes" id="UP000030690"/>
    </source>
</evidence>
<evidence type="ECO:0000256" key="3">
    <source>
        <dbReference type="ARBA" id="ARBA00022845"/>
    </source>
</evidence>
<dbReference type="GO" id="GO:0000340">
    <property type="term" value="F:RNA 7-methylguanosine cap binding"/>
    <property type="evidence" value="ECO:0007669"/>
    <property type="project" value="TreeGrafter"/>
</dbReference>
<evidence type="ECO:0000256" key="2">
    <source>
        <dbReference type="ARBA" id="ARBA00022540"/>
    </source>
</evidence>
<organism evidence="8 9">
    <name type="scientific">Plasmodium falciparum Vietnam Oak-Knoll</name>
    <name type="common">FVO</name>
    <dbReference type="NCBI Taxonomy" id="1036723"/>
    <lineage>
        <taxon>Eukaryota</taxon>
        <taxon>Sar</taxon>
        <taxon>Alveolata</taxon>
        <taxon>Apicomplexa</taxon>
        <taxon>Aconoidasida</taxon>
        <taxon>Haemosporida</taxon>
        <taxon>Plasmodiidae</taxon>
        <taxon>Plasmodium</taxon>
        <taxon>Plasmodium (Laverania)</taxon>
    </lineage>
</organism>
<dbReference type="EMBL" id="KI925008">
    <property type="protein sequence ID" value="ETW20981.1"/>
    <property type="molecule type" value="Genomic_DNA"/>
</dbReference>
<dbReference type="Pfam" id="PF01652">
    <property type="entry name" value="IF4E"/>
    <property type="match status" value="1"/>
</dbReference>
<dbReference type="GO" id="GO:0003743">
    <property type="term" value="F:translation initiation factor activity"/>
    <property type="evidence" value="ECO:0007669"/>
    <property type="project" value="UniProtKB-KW"/>
</dbReference>
<dbReference type="FunFam" id="3.30.760.10:FF:000024">
    <property type="entry name" value="Eukaryotic translation initiation factor 4E,putative"/>
    <property type="match status" value="1"/>
</dbReference>
<evidence type="ECO:0008006" key="10">
    <source>
        <dbReference type="Google" id="ProtNLM"/>
    </source>
</evidence>
<name>A0A024VDT1_PLAFA</name>